<dbReference type="EMBL" id="PDWK01000009">
    <property type="protein sequence ID" value="KAF1690194.1"/>
    <property type="molecule type" value="Genomic_DNA"/>
</dbReference>
<comment type="caution">
    <text evidence="1">The sequence shown here is derived from an EMBL/GenBank/DDBJ whole genome shotgun (WGS) entry which is preliminary data.</text>
</comment>
<dbReference type="Proteomes" id="UP000717981">
    <property type="component" value="Unassembled WGS sequence"/>
</dbReference>
<name>A0A921P287_9GAMM</name>
<sequence>MLFDACLTAGVDPEVAFEHLDDMDVAEYGRALREGWFPVGHLPLFMRSLSEAIAAGRCLCPRCRTRKS</sequence>
<evidence type="ECO:0000313" key="2">
    <source>
        <dbReference type="Proteomes" id="UP000717981"/>
    </source>
</evidence>
<gene>
    <name evidence="1" type="ORF">CR938_03180</name>
</gene>
<evidence type="ECO:0000313" key="1">
    <source>
        <dbReference type="EMBL" id="KAF1690194.1"/>
    </source>
</evidence>
<dbReference type="AlphaFoldDB" id="A0A921P287"/>
<protein>
    <submittedName>
        <fullName evidence="1">Uncharacterized protein</fullName>
    </submittedName>
</protein>
<accession>A0A921P287</accession>
<reference evidence="1" key="1">
    <citation type="submission" date="2017-10" db="EMBL/GenBank/DDBJ databases">
        <title>Whole genome sequencing of members of genus Pseudoxanthomonas.</title>
        <authorList>
            <person name="Kumar S."/>
            <person name="Bansal K."/>
            <person name="Kaur A."/>
            <person name="Patil P."/>
            <person name="Sharma S."/>
            <person name="Patil P.B."/>
        </authorList>
    </citation>
    <scope>NUCLEOTIDE SEQUENCE</scope>
    <source>
        <strain evidence="1">DSM 22914</strain>
    </source>
</reference>
<organism evidence="1 2">
    <name type="scientific">Pseudoxanthomonas taiwanensis</name>
    <dbReference type="NCBI Taxonomy" id="176598"/>
    <lineage>
        <taxon>Bacteria</taxon>
        <taxon>Pseudomonadati</taxon>
        <taxon>Pseudomonadota</taxon>
        <taxon>Gammaproteobacteria</taxon>
        <taxon>Lysobacterales</taxon>
        <taxon>Lysobacteraceae</taxon>
        <taxon>Pseudoxanthomonas</taxon>
    </lineage>
</organism>
<keyword evidence="2" id="KW-1185">Reference proteome</keyword>
<proteinExistence type="predicted"/>